<dbReference type="Proteomes" id="UP000178650">
    <property type="component" value="Unassembled WGS sequence"/>
</dbReference>
<dbReference type="GO" id="GO:0000166">
    <property type="term" value="F:nucleotide binding"/>
    <property type="evidence" value="ECO:0007669"/>
    <property type="project" value="UniProtKB-KW"/>
</dbReference>
<dbReference type="EMBL" id="MHPJ01000010">
    <property type="protein sequence ID" value="OGZ78992.1"/>
    <property type="molecule type" value="Genomic_DNA"/>
</dbReference>
<sequence>MAESKFENQEKQRLNLTAQDLRSGKLVELLPEFYELKDSVENSKDGWHQQESVLDHTLSVMDGLEKTFKDNKNLEIVFSKKIDGYTRKELLEIATALHDIGKKEAMVQEGGFTKCSGHEKISVEKTKIILERFNLSAEETQLVLDIIANHSVFHYLLMPDNQNFAKDLQDLRSKFGESIYPELIVLSYADTINSKLRIACPEEFKNRIDFYQAEIRKL</sequence>
<accession>A0A1G2IWC8</accession>
<evidence type="ECO:0000256" key="1">
    <source>
        <dbReference type="ARBA" id="ARBA00022741"/>
    </source>
</evidence>
<dbReference type="STRING" id="1802223.A2358_04630"/>
<dbReference type="CDD" id="cd00077">
    <property type="entry name" value="HDc"/>
    <property type="match status" value="1"/>
</dbReference>
<dbReference type="Pfam" id="PF01966">
    <property type="entry name" value="HD"/>
    <property type="match status" value="1"/>
</dbReference>
<dbReference type="InterPro" id="IPR050124">
    <property type="entry name" value="tRNA_CCA-adding_enzyme"/>
</dbReference>
<feature type="domain" description="HD" evidence="2">
    <location>
        <begin position="53"/>
        <end position="191"/>
    </location>
</feature>
<evidence type="ECO:0000259" key="2">
    <source>
        <dbReference type="Pfam" id="PF01966"/>
    </source>
</evidence>
<dbReference type="SUPFAM" id="SSF109604">
    <property type="entry name" value="HD-domain/PDEase-like"/>
    <property type="match status" value="1"/>
</dbReference>
<evidence type="ECO:0000313" key="4">
    <source>
        <dbReference type="Proteomes" id="UP000178650"/>
    </source>
</evidence>
<evidence type="ECO:0000313" key="3">
    <source>
        <dbReference type="EMBL" id="OGZ78992.1"/>
    </source>
</evidence>
<dbReference type="PANTHER" id="PTHR47545">
    <property type="entry name" value="MULTIFUNCTIONAL CCA PROTEIN"/>
    <property type="match status" value="1"/>
</dbReference>
<gene>
    <name evidence="3" type="ORF">A2358_04630</name>
</gene>
<comment type="caution">
    <text evidence="3">The sequence shown here is derived from an EMBL/GenBank/DDBJ whole genome shotgun (WGS) entry which is preliminary data.</text>
</comment>
<dbReference type="InterPro" id="IPR006674">
    <property type="entry name" value="HD_domain"/>
</dbReference>
<name>A0A1G2IWC8_9BACT</name>
<dbReference type="Gene3D" id="1.10.3210.10">
    <property type="entry name" value="Hypothetical protein af1432"/>
    <property type="match status" value="1"/>
</dbReference>
<dbReference type="AlphaFoldDB" id="A0A1G2IWC8"/>
<dbReference type="InterPro" id="IPR003607">
    <property type="entry name" value="HD/PDEase_dom"/>
</dbReference>
<protein>
    <recommendedName>
        <fullName evidence="2">HD domain-containing protein</fullName>
    </recommendedName>
</protein>
<organism evidence="3 4">
    <name type="scientific">Candidatus Staskawiczbacteria bacterium RIFOXYB1_FULL_37_44</name>
    <dbReference type="NCBI Taxonomy" id="1802223"/>
    <lineage>
        <taxon>Bacteria</taxon>
        <taxon>Candidatus Staskawicziibacteriota</taxon>
    </lineage>
</organism>
<reference evidence="3 4" key="1">
    <citation type="journal article" date="2016" name="Nat. Commun.">
        <title>Thousands of microbial genomes shed light on interconnected biogeochemical processes in an aquifer system.</title>
        <authorList>
            <person name="Anantharaman K."/>
            <person name="Brown C.T."/>
            <person name="Hug L.A."/>
            <person name="Sharon I."/>
            <person name="Castelle C.J."/>
            <person name="Probst A.J."/>
            <person name="Thomas B.C."/>
            <person name="Singh A."/>
            <person name="Wilkins M.J."/>
            <person name="Karaoz U."/>
            <person name="Brodie E.L."/>
            <person name="Williams K.H."/>
            <person name="Hubbard S.S."/>
            <person name="Banfield J.F."/>
        </authorList>
    </citation>
    <scope>NUCLEOTIDE SEQUENCE [LARGE SCALE GENOMIC DNA]</scope>
</reference>
<keyword evidence="1" id="KW-0547">Nucleotide-binding</keyword>
<proteinExistence type="predicted"/>